<dbReference type="PRINTS" id="PR01021">
    <property type="entry name" value="OMPADOMAIN"/>
</dbReference>
<evidence type="ECO:0000256" key="5">
    <source>
        <dbReference type="SAM" id="MobiDB-lite"/>
    </source>
</evidence>
<keyword evidence="2 4" id="KW-0472">Membrane</keyword>
<dbReference type="CDD" id="cd07185">
    <property type="entry name" value="OmpA_C-like"/>
    <property type="match status" value="1"/>
</dbReference>
<dbReference type="AlphaFoldDB" id="A0A0C5VUH1"/>
<evidence type="ECO:0000256" key="1">
    <source>
        <dbReference type="ARBA" id="ARBA00004442"/>
    </source>
</evidence>
<dbReference type="PANTHER" id="PTHR30329">
    <property type="entry name" value="STATOR ELEMENT OF FLAGELLAR MOTOR COMPLEX"/>
    <property type="match status" value="1"/>
</dbReference>
<feature type="signal peptide" evidence="6">
    <location>
        <begin position="1"/>
        <end position="22"/>
    </location>
</feature>
<dbReference type="GO" id="GO:0009279">
    <property type="term" value="C:cell outer membrane"/>
    <property type="evidence" value="ECO:0007669"/>
    <property type="project" value="UniProtKB-SubCell"/>
</dbReference>
<comment type="subcellular location">
    <subcellularLocation>
        <location evidence="1">Cell outer membrane</location>
    </subcellularLocation>
</comment>
<feature type="compositionally biased region" description="Polar residues" evidence="5">
    <location>
        <begin position="517"/>
        <end position="526"/>
    </location>
</feature>
<evidence type="ECO:0000313" key="8">
    <source>
        <dbReference type="EMBL" id="AJR02776.1"/>
    </source>
</evidence>
<dbReference type="HOGENOM" id="CLU_477144_0_0_10"/>
<dbReference type="STRING" id="1454006.AW14_03070"/>
<dbReference type="SUPFAM" id="SSF103088">
    <property type="entry name" value="OmpA-like"/>
    <property type="match status" value="1"/>
</dbReference>
<feature type="region of interest" description="Disordered" evidence="5">
    <location>
        <begin position="507"/>
        <end position="526"/>
    </location>
</feature>
<feature type="chain" id="PRO_5002191349" evidence="6">
    <location>
        <begin position="23"/>
        <end position="585"/>
    </location>
</feature>
<reference evidence="8 9" key="1">
    <citation type="submission" date="2014-02" db="EMBL/GenBank/DDBJ databases">
        <authorList>
            <person name="Young C.-C."/>
            <person name="Hameed A."/>
            <person name="Huang H.-C."/>
            <person name="Shahina M."/>
        </authorList>
    </citation>
    <scope>NUCLEOTIDE SEQUENCE [LARGE SCALE GENOMIC DNA]</scope>
    <source>
        <strain evidence="8 9">CC-SAMT-1</strain>
    </source>
</reference>
<dbReference type="Gene3D" id="3.30.1330.60">
    <property type="entry name" value="OmpA-like domain"/>
    <property type="match status" value="1"/>
</dbReference>
<dbReference type="PATRIC" id="fig|1454006.5.peg.589"/>
<keyword evidence="6" id="KW-0732">Signal</keyword>
<dbReference type="InterPro" id="IPR036737">
    <property type="entry name" value="OmpA-like_sf"/>
</dbReference>
<dbReference type="RefSeq" id="WP_044637465.1">
    <property type="nucleotide sequence ID" value="NZ_CP007202.1"/>
</dbReference>
<dbReference type="SUPFAM" id="SSF49478">
    <property type="entry name" value="Cna protein B-type domain"/>
    <property type="match status" value="2"/>
</dbReference>
<accession>A0A0C5VUH1</accession>
<evidence type="ECO:0000256" key="6">
    <source>
        <dbReference type="SAM" id="SignalP"/>
    </source>
</evidence>
<sequence>MKKVFKLLVLAFVIASACISNAQQLSNDRNYFQIAPRIGYDFPTYNNNTPYIDYKGGIDLGLSLDYYFNWFGLGVDFDYIKNKPKSTYPTDNLFTTLGTPITNFSLSENKITRIFYGIGPNFQYRSASRKFTTELNTRIGLASIKGGRTLLTDNPSTNLLNFHAGYNAKNVLSFKSQLRFTYYFNENFGINAGAYYLRHIGASELNDPTLGIASGYHPFNTIDDQHFLEQGGPQVRVEPCDCDIWSVGVFAGITYKFGKKDKADVCDVCGKDHFPRCCATCGCGVTVTARDKFTNETLPNTDVVLTDLNGNIVQSGTTNTYGVIVFNDVATNDYIVKGKLYNLTLEETSIKKDEFIACKKDGNSIQKVIKYGDLNFILKGNVVECNTDKGIQDVDVVLKNTVNPGQKNTLSDAEGKFIFHLKQASSFLLKGNKDGYFSNEVTITTNDYDRNKSLFIDFEMCVNPCGKAITLDNIIFNLDKWDILPAARPDLDYVVKLMQENPTIKVEMSSHTDSRGSHQYNQELSQKRAQSTVDYLMSKGISRDRLIARGAGETELLNRCADGVDCAESEHTINRRTEFKVVCPQ</sequence>
<dbReference type="EMBL" id="CP007202">
    <property type="protein sequence ID" value="AJR02776.1"/>
    <property type="molecule type" value="Genomic_DNA"/>
</dbReference>
<dbReference type="PANTHER" id="PTHR30329:SF21">
    <property type="entry name" value="LIPOPROTEIN YIAD-RELATED"/>
    <property type="match status" value="1"/>
</dbReference>
<dbReference type="PROSITE" id="PS51123">
    <property type="entry name" value="OMPA_2"/>
    <property type="match status" value="1"/>
</dbReference>
<keyword evidence="9" id="KW-1185">Reference proteome</keyword>
<dbReference type="PROSITE" id="PS51257">
    <property type="entry name" value="PROKAR_LIPOPROTEIN"/>
    <property type="match status" value="1"/>
</dbReference>
<evidence type="ECO:0000256" key="3">
    <source>
        <dbReference type="ARBA" id="ARBA00023237"/>
    </source>
</evidence>
<evidence type="ECO:0000256" key="2">
    <source>
        <dbReference type="ARBA" id="ARBA00023136"/>
    </source>
</evidence>
<dbReference type="Pfam" id="PF00691">
    <property type="entry name" value="OmpA"/>
    <property type="match status" value="1"/>
</dbReference>
<dbReference type="KEGG" id="sze:AW14_03070"/>
<keyword evidence="3" id="KW-0998">Cell outer membrane</keyword>
<dbReference type="Proteomes" id="UP000032229">
    <property type="component" value="Chromosome"/>
</dbReference>
<protein>
    <submittedName>
        <fullName evidence="8">Cell envelope biogenesis protein OmpA</fullName>
    </submittedName>
</protein>
<dbReference type="InterPro" id="IPR006664">
    <property type="entry name" value="OMP_bac"/>
</dbReference>
<evidence type="ECO:0000256" key="4">
    <source>
        <dbReference type="PROSITE-ProRule" id="PRU00473"/>
    </source>
</evidence>
<dbReference type="InterPro" id="IPR006665">
    <property type="entry name" value="OmpA-like"/>
</dbReference>
<proteinExistence type="predicted"/>
<organism evidence="8 9">
    <name type="scientific">Siansivirga zeaxanthinifaciens CC-SAMT-1</name>
    <dbReference type="NCBI Taxonomy" id="1454006"/>
    <lineage>
        <taxon>Bacteria</taxon>
        <taxon>Pseudomonadati</taxon>
        <taxon>Bacteroidota</taxon>
        <taxon>Flavobacteriia</taxon>
        <taxon>Flavobacteriales</taxon>
        <taxon>Flavobacteriaceae</taxon>
        <taxon>Siansivirga</taxon>
    </lineage>
</organism>
<evidence type="ECO:0000259" key="7">
    <source>
        <dbReference type="PROSITE" id="PS51123"/>
    </source>
</evidence>
<feature type="domain" description="OmpA-like" evidence="7">
    <location>
        <begin position="464"/>
        <end position="585"/>
    </location>
</feature>
<name>A0A0C5VUH1_9FLAO</name>
<gene>
    <name evidence="8" type="ORF">AW14_03070</name>
</gene>
<dbReference type="InterPro" id="IPR050330">
    <property type="entry name" value="Bact_OuterMem_StrucFunc"/>
</dbReference>
<evidence type="ECO:0000313" key="9">
    <source>
        <dbReference type="Proteomes" id="UP000032229"/>
    </source>
</evidence>